<feature type="compositionally biased region" description="Basic and acidic residues" evidence="2">
    <location>
        <begin position="2500"/>
        <end position="2510"/>
    </location>
</feature>
<evidence type="ECO:0000313" key="4">
    <source>
        <dbReference type="Proteomes" id="UP000220158"/>
    </source>
</evidence>
<dbReference type="VEuPathDB" id="PlasmoDB:PRELSG_1218400"/>
<feature type="region of interest" description="Disordered" evidence="2">
    <location>
        <begin position="1464"/>
        <end position="1502"/>
    </location>
</feature>
<keyword evidence="1" id="KW-0175">Coiled coil</keyword>
<name>A0A1J1H8R0_PLARL</name>
<protein>
    <submittedName>
        <fullName evidence="3">Uncharacterized protein</fullName>
    </submittedName>
</protein>
<dbReference type="KEGG" id="prel:PRELSG_1218400"/>
<dbReference type="OMA" id="NDMNNDM"/>
<sequence length="2914" mass="345235">MNDINCPHVSSITFINSNGVIITTEIKKSNKKMKGNLNDENNYVFYEKDLDHIKSVVLTLKPFHKEFEDNVIFRIKKREDKYRCEWVLLLKTIKEGIKNGNNKNFTDVEKNECGDIENEEIEEKTFDCNDIKDIMLKYVYCITYFDNYIGNLRKENAKNNSKNDNFINEYIKINNDFTKSNSKSDHFMNEYMKINKGLDNDRDFNFDNLAKNNKLIVNSGTYNNINEQKLKFSASHNNNIINENLNIINCNKYNNNDSNTNSDANSKSIVNNYDNINYDIKQKIDNKNMINYNLCSSLNNNSNYNTNYNSSSSKVDDFYDLTDENSLKSYNDDHIKLFKRLLYNCNSEENKVLNDFNKNVSFNKLGMNENYYTSHKIKEEITNYNKKNLPINNENSVADMIDYNQNTLNKKSKDENKFLQILEKNLNILKYKKPNIFMNDESLRKELVQFLKDNEQGKFDDNKLIKNNIKDMYQLEYNKSPFYHENMSNLKKISSDTLNYFNKKNNSNTKCNFHQDNVNVNSLSNNFLELSGASIINDKNINIFDEKNRKVESNNLSDNKNDEINIELIKLFLKSQIKNNDNRTLSEQSKLNENFQKLQKKGYLEQRKNEDNSNINFLLNDKNFEGHDKSSENNSIFNKSKNISDANEIQIDINKKKLDFRNRKKELSNNQGNSIHFNEIKHSNELSENENNMSNLKVNELNENEKKKETKPLNAHYEYIVSEILKFMIKLKNDSSSNIKNDINEIDTNLLNNTIMKFVKDLTPNEMNQLISNKDYIFSKIINDKYANEEKNYSDDSNIKIRDCIYLNTNNEIPQSCNNLIVNAYKNNLNDNDKPHFYTNTNILQVNKNKSKEKHYDEKNLLNLKKQIENDTNNTVNNKNLNVTSIIKTNMINNLNNYAIENSQNIIFYNNNNNNNNSNNNNNKIKLKEERTKKRGVDSLDNNDHFIEDGKVKEMKICKSKVKMKNNFINNNEDINLINTKICEEINNNNNNIHNDNKNIFKLSNENIDLLYNYYLHVCKNNMMYSNLYKNNNKLTDNSNINYVNNISNNNIRSSNNINSNKNIKHQVDHIKNCLNINKNINNNINMNYNDNYKNTRNVTDQVNKMFHNCFCNLKNLNDKTICNKLMNNGNGNGNDNKNYENFIYNLKNNLKVTNLKRNEEELSENIKLNEQSNCNKNNPESNNFSKSNILQIFHSNNLLNIIKSKDACDNKKMTNNNMNILERIENFKKFENEFKLFMNRYQNNEFLNNYQKNISRLLEDFKKRKTYNSHYELPNNSNINVKYNDEHILKAILINMIKELSNSRNYLNKEAFISKSNNNNNNNLSFNDYNKRKNSLNQEKNINKNINNNMSQHFHNNMNSNMNYNVNLDTVKNIYRKLLINNNLSNANNYYNNYCHSNIINFNNCRNNYYNNKILNQNLNNITKGDEQSDINIHNNMCNVNKNIDINTNTYINKQIKNNNSNAFNTFDDKKSFNNNKDNNKDNNNDNNDNNSSSSSTTNNNNNNNNHSCGCFNNNYNNSSKNLINDEIILHKENNSNIRKKEMNVNTSMTNLRSNNYQEFNKMKSIEKEFSHQKTKTNLYDEKIFKNKSINFKNDNIANIEGNTAIDSILNNNDNNLNSIKLDDDANNTDKIKKKEIFEEFQTKNKEKYSFIFNSNIDDSSTISNFSNCAQSLQSINDINSNQCDNLNMQKKDDIKLTEALLQNNDTNIDKNYHTNKKKKKFFIDLKSMKHSNLKELLLKKLSYQNMSRNYNSEKNNFDNNLHLIKSKNKECIYKSVYNDKNSNKCYDVSIKTSFYNSYSSYSSLNINFFCLFDDMYENFFKSDFEDREKMIKILNLDKDICYNQLLTFYKKKIFFESIDEREKKNLLNSYNGISLNKNKNCLDDRNVLVLRDLQMNNITLVDKEHCYDQNKDLLYNSDTMQNKIDHNLKDENNLNALNFKEEVDYFKKLINEMDNFKQVYNIQSNNKNSSDIKDDYKRNFMKNCNNKNRNIDKTTITNLNDINNNENIDLRDKSIEKNGNYFDLEMEPPLIEINNDKLNKMCIDKNIKLNNENDINIEKDQNNEGTQISDKKDKIDKTSLNNAKEKSVINEGIDEKKHMDNFKENFSDHSFDSDNAHELLETVFEKYNNEEIQNDLTNHKNTIEFEINIKSLEEENNVMFKFISHKINCIRNNMWNESIEELQNKEINELLKKERDEKISDASNDKKDDMNNPKNDIYYFNIYTNVWENVDLNVSHKLLASLQLKKKIINRYYKNDYEDKNFITFSEWSIYNLIISKIYKNLDMKKFEDYQLKVYKMNKFQYELRKRNTYNFGIKVVGNLYSKKNDQKSKAKDYKLNENSKNSKNSEEYSDFYDYDDDIEEDDEYEYEYEDEEEEEEEEEECFSTEKDSKHEIINETDNENNDKNKINKEYNIWNHIDKKGVKEEKDSKIIIVDNEKKELNNLKNALNSNEEKESFEGKGNNGNKSMLLRRKRRSSMLNVNYNENILNKINGKRNKKLREGDKTEKSNHSSYEVSAKQKNNKNKKVQMIKKRIRGKRNFNTMRNKKSNLYYLIQLPDYASYKELIKSKSECLPTYILQYEQLKKNECIFFNIQNHYNSFINNVYHFAISYEQSLKHNEYLNNTLNNVKARLHIKRLCLKKNITIRDNIYDICNTYFNDLYTYDSNHLTFFFHNSKKSKMNEMEKMINNQDYYSNYVNDYLENETLKKKKKKKNMAKLNSVNNNQINELSENLIVKKEPNYYNQINSYINDDSNKKAEYKNSLINDESKTGKTNDAVYSSSDVDNKELCDNLNYVNFLNDNNNKNNDFSLNEKAIEDEQDVGNNVVEFDVFKYEDNSFFSNINTSTNFENANDKNQFNNTKENFLNYYNKNTNNVSFEKQEKRKSKKFNNKNNEFLFNGSINHDDIIQYIDIQ</sequence>
<feature type="region of interest" description="Disordered" evidence="2">
    <location>
        <begin position="2369"/>
        <end position="2392"/>
    </location>
</feature>
<dbReference type="OrthoDB" id="385893at2759"/>
<feature type="region of interest" description="Disordered" evidence="2">
    <location>
        <begin position="2333"/>
        <end position="2352"/>
    </location>
</feature>
<feature type="compositionally biased region" description="Low complexity" evidence="2">
    <location>
        <begin position="1486"/>
        <end position="1502"/>
    </location>
</feature>
<evidence type="ECO:0000313" key="3">
    <source>
        <dbReference type="EMBL" id="CRH01300.1"/>
    </source>
</evidence>
<dbReference type="Proteomes" id="UP000220158">
    <property type="component" value="Chromosome 12"/>
</dbReference>
<dbReference type="GeneID" id="39737428"/>
<organism evidence="3 4">
    <name type="scientific">Plasmodium relictum</name>
    <dbReference type="NCBI Taxonomy" id="85471"/>
    <lineage>
        <taxon>Eukaryota</taxon>
        <taxon>Sar</taxon>
        <taxon>Alveolata</taxon>
        <taxon>Apicomplexa</taxon>
        <taxon>Aconoidasida</taxon>
        <taxon>Haemosporida</taxon>
        <taxon>Plasmodiidae</taxon>
        <taxon>Plasmodium</taxon>
        <taxon>Plasmodium (Haemamoeba)</taxon>
    </lineage>
</organism>
<accession>A0A1J1H8R0</accession>
<gene>
    <name evidence="3" type="ORF">PRELSG_1218400</name>
</gene>
<feature type="compositionally biased region" description="Basic and acidic residues" evidence="2">
    <location>
        <begin position="1468"/>
        <end position="1485"/>
    </location>
</feature>
<dbReference type="RefSeq" id="XP_028534300.1">
    <property type="nucleotide sequence ID" value="XM_028677963.1"/>
</dbReference>
<proteinExistence type="predicted"/>
<evidence type="ECO:0000256" key="1">
    <source>
        <dbReference type="SAM" id="Coils"/>
    </source>
</evidence>
<feature type="compositionally biased region" description="Basic and acidic residues" evidence="2">
    <location>
        <begin position="2071"/>
        <end position="2085"/>
    </location>
</feature>
<evidence type="ECO:0000256" key="2">
    <source>
        <dbReference type="SAM" id="MobiDB-lite"/>
    </source>
</evidence>
<feature type="compositionally biased region" description="Acidic residues" evidence="2">
    <location>
        <begin position="2369"/>
        <end position="2385"/>
    </location>
</feature>
<keyword evidence="4" id="KW-1185">Reference proteome</keyword>
<feature type="region of interest" description="Disordered" evidence="2">
    <location>
        <begin position="2493"/>
        <end position="2528"/>
    </location>
</feature>
<feature type="coiled-coil region" evidence="1">
    <location>
        <begin position="2702"/>
        <end position="2729"/>
    </location>
</feature>
<reference evidence="3 4" key="1">
    <citation type="submission" date="2015-04" db="EMBL/GenBank/DDBJ databases">
        <authorList>
            <consortium name="Pathogen Informatics"/>
        </authorList>
    </citation>
    <scope>NUCLEOTIDE SEQUENCE [LARGE SCALE GENOMIC DNA]</scope>
    <source>
        <strain evidence="3 4">SGS1</strain>
    </source>
</reference>
<feature type="region of interest" description="Disordered" evidence="2">
    <location>
        <begin position="2060"/>
        <end position="2085"/>
    </location>
</feature>
<dbReference type="EMBL" id="LN835307">
    <property type="protein sequence ID" value="CRH01300.1"/>
    <property type="molecule type" value="Genomic_DNA"/>
</dbReference>